<feature type="chain" id="PRO_5016259841" evidence="10">
    <location>
        <begin position="21"/>
        <end position="621"/>
    </location>
</feature>
<comment type="caution">
    <text evidence="12">The sequence shown here is derived from an EMBL/GenBank/DDBJ whole genome shotgun (WGS) entry which is preliminary data.</text>
</comment>
<dbReference type="SUPFAM" id="SSF56935">
    <property type="entry name" value="Porins"/>
    <property type="match status" value="1"/>
</dbReference>
<evidence type="ECO:0000256" key="1">
    <source>
        <dbReference type="ARBA" id="ARBA00004571"/>
    </source>
</evidence>
<proteinExistence type="predicted"/>
<name>A0A317ZLP0_9BACT</name>
<keyword evidence="6" id="KW-0798">TonB box</keyword>
<dbReference type="PANTHER" id="PTHR30069">
    <property type="entry name" value="TONB-DEPENDENT OUTER MEMBRANE RECEPTOR"/>
    <property type="match status" value="1"/>
</dbReference>
<dbReference type="OrthoDB" id="9758472at2"/>
<keyword evidence="8 12" id="KW-0675">Receptor</keyword>
<evidence type="ECO:0000313" key="12">
    <source>
        <dbReference type="EMBL" id="PXA04739.1"/>
    </source>
</evidence>
<accession>A0A317ZLP0</accession>
<evidence type="ECO:0000256" key="9">
    <source>
        <dbReference type="ARBA" id="ARBA00023237"/>
    </source>
</evidence>
<keyword evidence="9" id="KW-0998">Cell outer membrane</keyword>
<dbReference type="RefSeq" id="WP_110130545.1">
    <property type="nucleotide sequence ID" value="NZ_QHJQ01000003.1"/>
</dbReference>
<dbReference type="GO" id="GO:0015344">
    <property type="term" value="F:siderophore uptake transmembrane transporter activity"/>
    <property type="evidence" value="ECO:0007669"/>
    <property type="project" value="TreeGrafter"/>
</dbReference>
<dbReference type="InterPro" id="IPR000531">
    <property type="entry name" value="Beta-barrel_TonB"/>
</dbReference>
<evidence type="ECO:0000256" key="2">
    <source>
        <dbReference type="ARBA" id="ARBA00022448"/>
    </source>
</evidence>
<evidence type="ECO:0000256" key="6">
    <source>
        <dbReference type="ARBA" id="ARBA00023077"/>
    </source>
</evidence>
<evidence type="ECO:0000256" key="7">
    <source>
        <dbReference type="ARBA" id="ARBA00023136"/>
    </source>
</evidence>
<organism evidence="12 13">
    <name type="scientific">Coraliomargarita sinensis</name>
    <dbReference type="NCBI Taxonomy" id="2174842"/>
    <lineage>
        <taxon>Bacteria</taxon>
        <taxon>Pseudomonadati</taxon>
        <taxon>Verrucomicrobiota</taxon>
        <taxon>Opitutia</taxon>
        <taxon>Puniceicoccales</taxon>
        <taxon>Coraliomargaritaceae</taxon>
        <taxon>Coraliomargarita</taxon>
    </lineage>
</organism>
<keyword evidence="3" id="KW-1134">Transmembrane beta strand</keyword>
<evidence type="ECO:0000256" key="10">
    <source>
        <dbReference type="SAM" id="SignalP"/>
    </source>
</evidence>
<dbReference type="GO" id="GO:0044718">
    <property type="term" value="P:siderophore transmembrane transport"/>
    <property type="evidence" value="ECO:0007669"/>
    <property type="project" value="TreeGrafter"/>
</dbReference>
<evidence type="ECO:0000256" key="3">
    <source>
        <dbReference type="ARBA" id="ARBA00022452"/>
    </source>
</evidence>
<protein>
    <submittedName>
        <fullName evidence="12">TonB-dependent receptor</fullName>
    </submittedName>
</protein>
<gene>
    <name evidence="12" type="ORF">DDZ13_06100</name>
</gene>
<dbReference type="Proteomes" id="UP000247099">
    <property type="component" value="Unassembled WGS sequence"/>
</dbReference>
<keyword evidence="2" id="KW-0813">Transport</keyword>
<sequence length="621" mass="69054">MKKASPAILSCLAAAVLAHAEEVKNVSKSIVLPTLVLQSQETANERSAATYTTAVSNLEFDPRIDLQSRNMAEAQGDITIRGGIFENTGIRVGSATLIDPQTGHYFAELPIAPEMLEPYQVFTGADNALYGFNSTVGTISYGWSEIETGGSATAGAGDHNLNFQRLHQGWMTPLGDSGEWSLGVEAEYSRSESDGTIKFGDHDFYRCSGRVQLVGPNSQTDFFAGYQEKFFGWFAMYAAPFGSFETENLKTRLFMVSHKQNYGENSWFEATAYHRDNSDHYLYDRNIPSDRSFVHDTEVTTGAISGKHRLNDSLSLNYSGQFSADEIESTNLENSFTSRSYQKISLVPEYSVSLGSGQSLILRAGLSYFDTNRNESEFSPLGDITWKHIEENGDSQSIYLSYAENSQVSGYTAVGGPTGSGLFRGNPELDTETSKNLEMGTTIEEGAWSLNAALFYRWDDDLTDWTYDSTSPTFYVRAANPVDIETLGFELIATRQIGDVELIGSYTYLHKDEDYGSAAVDASFYALNFAQHRVTLGGIWRPVNWFEFRIDNEWRDQRENDLRNGDDSALFTHIGVSFYPPQVEGLEIFLAGDNVWEEDFEDVPGTPGRGDQYSGGVRFSW</sequence>
<evidence type="ECO:0000256" key="8">
    <source>
        <dbReference type="ARBA" id="ARBA00023170"/>
    </source>
</evidence>
<keyword evidence="5 10" id="KW-0732">Signal</keyword>
<dbReference type="EMBL" id="QHJQ01000003">
    <property type="protein sequence ID" value="PXA04739.1"/>
    <property type="molecule type" value="Genomic_DNA"/>
</dbReference>
<evidence type="ECO:0000256" key="4">
    <source>
        <dbReference type="ARBA" id="ARBA00022692"/>
    </source>
</evidence>
<dbReference type="AlphaFoldDB" id="A0A317ZLP0"/>
<comment type="subcellular location">
    <subcellularLocation>
        <location evidence="1">Cell outer membrane</location>
        <topology evidence="1">Multi-pass membrane protein</topology>
    </subcellularLocation>
</comment>
<evidence type="ECO:0000313" key="13">
    <source>
        <dbReference type="Proteomes" id="UP000247099"/>
    </source>
</evidence>
<dbReference type="Gene3D" id="2.40.170.20">
    <property type="entry name" value="TonB-dependent receptor, beta-barrel domain"/>
    <property type="match status" value="1"/>
</dbReference>
<dbReference type="Pfam" id="PF00593">
    <property type="entry name" value="TonB_dep_Rec_b-barrel"/>
    <property type="match status" value="1"/>
</dbReference>
<keyword evidence="7" id="KW-0472">Membrane</keyword>
<keyword evidence="4" id="KW-0812">Transmembrane</keyword>
<feature type="domain" description="TonB-dependent receptor-like beta-barrel" evidence="11">
    <location>
        <begin position="149"/>
        <end position="595"/>
    </location>
</feature>
<feature type="signal peptide" evidence="10">
    <location>
        <begin position="1"/>
        <end position="20"/>
    </location>
</feature>
<dbReference type="InterPro" id="IPR039426">
    <property type="entry name" value="TonB-dep_rcpt-like"/>
</dbReference>
<dbReference type="GO" id="GO:0009279">
    <property type="term" value="C:cell outer membrane"/>
    <property type="evidence" value="ECO:0007669"/>
    <property type="project" value="UniProtKB-SubCell"/>
</dbReference>
<dbReference type="InterPro" id="IPR036942">
    <property type="entry name" value="Beta-barrel_TonB_sf"/>
</dbReference>
<keyword evidence="13" id="KW-1185">Reference proteome</keyword>
<evidence type="ECO:0000256" key="5">
    <source>
        <dbReference type="ARBA" id="ARBA00022729"/>
    </source>
</evidence>
<evidence type="ECO:0000259" key="11">
    <source>
        <dbReference type="Pfam" id="PF00593"/>
    </source>
</evidence>
<dbReference type="InParanoid" id="A0A317ZLP0"/>
<reference evidence="12 13" key="1">
    <citation type="submission" date="2018-05" db="EMBL/GenBank/DDBJ databases">
        <title>Coraliomargarita sinensis sp. nov., isolated from a marine solar saltern.</title>
        <authorList>
            <person name="Zhou L.Y."/>
        </authorList>
    </citation>
    <scope>NUCLEOTIDE SEQUENCE [LARGE SCALE GENOMIC DNA]</scope>
    <source>
        <strain evidence="12 13">WN38</strain>
    </source>
</reference>
<dbReference type="PANTHER" id="PTHR30069:SF29">
    <property type="entry name" value="HEMOGLOBIN AND HEMOGLOBIN-HAPTOGLOBIN-BINDING PROTEIN 1-RELATED"/>
    <property type="match status" value="1"/>
</dbReference>